<feature type="transmembrane region" description="Helical" evidence="1">
    <location>
        <begin position="15"/>
        <end position="34"/>
    </location>
</feature>
<dbReference type="EMBL" id="QWVS01000065">
    <property type="protein sequence ID" value="RID81558.1"/>
    <property type="molecule type" value="Genomic_DNA"/>
</dbReference>
<keyword evidence="3" id="KW-1185">Reference proteome</keyword>
<evidence type="ECO:0000313" key="2">
    <source>
        <dbReference type="EMBL" id="RID81558.1"/>
    </source>
</evidence>
<dbReference type="Proteomes" id="UP000266016">
    <property type="component" value="Unassembled WGS sequence"/>
</dbReference>
<evidence type="ECO:0000313" key="3">
    <source>
        <dbReference type="Proteomes" id="UP000266016"/>
    </source>
</evidence>
<dbReference type="AlphaFoldDB" id="A0A398AXU0"/>
<proteinExistence type="predicted"/>
<feature type="transmembrane region" description="Helical" evidence="1">
    <location>
        <begin position="46"/>
        <end position="69"/>
    </location>
</feature>
<keyword evidence="1" id="KW-0812">Transmembrane</keyword>
<reference evidence="2 3" key="1">
    <citation type="submission" date="2018-08" db="EMBL/GenBank/DDBJ databases">
        <title>Bacillus jemisoniae sp. nov., Bacillus chryseoplanitiae sp. nov., Bacillus resnikiae sp. nov., and Bacillus frankliniae sp. nov., isolated from Viking spacecraft and associated surfaces.</title>
        <authorList>
            <person name="Seuylemezian A."/>
            <person name="Vaishampayan P."/>
        </authorList>
    </citation>
    <scope>NUCLEOTIDE SEQUENCE [LARGE SCALE GENOMIC DNA]</scope>
    <source>
        <strain evidence="2 3">MA001</strain>
    </source>
</reference>
<comment type="caution">
    <text evidence="2">The sequence shown here is derived from an EMBL/GenBank/DDBJ whole genome shotgun (WGS) entry which is preliminary data.</text>
</comment>
<evidence type="ECO:0000256" key="1">
    <source>
        <dbReference type="SAM" id="Phobius"/>
    </source>
</evidence>
<name>A0A398AXU0_9BACI</name>
<protein>
    <submittedName>
        <fullName evidence="2">Uncharacterized protein</fullName>
    </submittedName>
</protein>
<accession>A0A398AXU0</accession>
<keyword evidence="1" id="KW-0472">Membrane</keyword>
<dbReference type="RefSeq" id="WP_119118997.1">
    <property type="nucleotide sequence ID" value="NZ_QWVS01000065.1"/>
</dbReference>
<organism evidence="2 3">
    <name type="scientific">Peribacillus asahii</name>
    <dbReference type="NCBI Taxonomy" id="228899"/>
    <lineage>
        <taxon>Bacteria</taxon>
        <taxon>Bacillati</taxon>
        <taxon>Bacillota</taxon>
        <taxon>Bacilli</taxon>
        <taxon>Bacillales</taxon>
        <taxon>Bacillaceae</taxon>
        <taxon>Peribacillus</taxon>
    </lineage>
</organism>
<keyword evidence="1" id="KW-1133">Transmembrane helix</keyword>
<sequence length="84" mass="9968">MVNWRQIQEKGKKRFVLLSGLVLSMPLALDYYIIKFLISSFRIDFAFIELLTVWIICLLSGLTFALYGWSRMEKDWLNNNSLFK</sequence>
<gene>
    <name evidence="2" type="ORF">D1953_20435</name>
</gene>